<feature type="compositionally biased region" description="Polar residues" evidence="1">
    <location>
        <begin position="47"/>
        <end position="60"/>
    </location>
</feature>
<proteinExistence type="predicted"/>
<protein>
    <submittedName>
        <fullName evidence="2">Uncharacterized protein</fullName>
    </submittedName>
</protein>
<evidence type="ECO:0000313" key="3">
    <source>
        <dbReference type="Proteomes" id="UP000007796"/>
    </source>
</evidence>
<dbReference type="GeneID" id="25979756"/>
<evidence type="ECO:0000313" key="2">
    <source>
        <dbReference type="EMBL" id="EFX01392.1"/>
    </source>
</evidence>
<dbReference type="RefSeq" id="XP_014170874.1">
    <property type="nucleotide sequence ID" value="XM_014315399.1"/>
</dbReference>
<sequence>MEETEENKRQETDELVLLTIEESYANKQHADSDDVTTHRYPQGRKAQASTQLPETTTSRDLLSKRGRATTSFAPAMPTILQTHFLAYTRRSST</sequence>
<dbReference type="InParanoid" id="F0XMA5"/>
<keyword evidence="3" id="KW-1185">Reference proteome</keyword>
<organism evidence="3">
    <name type="scientific">Grosmannia clavigera (strain kw1407 / UAMH 11150)</name>
    <name type="common">Blue stain fungus</name>
    <name type="synonym">Graphiocladiella clavigera</name>
    <dbReference type="NCBI Taxonomy" id="655863"/>
    <lineage>
        <taxon>Eukaryota</taxon>
        <taxon>Fungi</taxon>
        <taxon>Dikarya</taxon>
        <taxon>Ascomycota</taxon>
        <taxon>Pezizomycotina</taxon>
        <taxon>Sordariomycetes</taxon>
        <taxon>Sordariomycetidae</taxon>
        <taxon>Ophiostomatales</taxon>
        <taxon>Ophiostomataceae</taxon>
        <taxon>Leptographium</taxon>
    </lineage>
</organism>
<evidence type="ECO:0000256" key="1">
    <source>
        <dbReference type="SAM" id="MobiDB-lite"/>
    </source>
</evidence>
<feature type="region of interest" description="Disordered" evidence="1">
    <location>
        <begin position="23"/>
        <end position="64"/>
    </location>
</feature>
<accession>F0XMA5</accession>
<dbReference type="EMBL" id="GL629794">
    <property type="protein sequence ID" value="EFX01392.1"/>
    <property type="molecule type" value="Genomic_DNA"/>
</dbReference>
<reference evidence="2 3" key="1">
    <citation type="journal article" date="2011" name="Proc. Natl. Acad. Sci. U.S.A.">
        <title>Genome and transcriptome analyses of the mountain pine beetle-fungal symbiont Grosmannia clavigera, a lodgepole pine pathogen.</title>
        <authorList>
            <person name="DiGuistini S."/>
            <person name="Wang Y."/>
            <person name="Liao N.Y."/>
            <person name="Taylor G."/>
            <person name="Tanguay P."/>
            <person name="Feau N."/>
            <person name="Henrissat B."/>
            <person name="Chan S.K."/>
            <person name="Hesse-Orce U."/>
            <person name="Alamouti S.M."/>
            <person name="Tsui C.K.M."/>
            <person name="Docking R.T."/>
            <person name="Levasseur A."/>
            <person name="Haridas S."/>
            <person name="Robertson G."/>
            <person name="Birol I."/>
            <person name="Holt R.A."/>
            <person name="Marra M.A."/>
            <person name="Hamelin R.C."/>
            <person name="Hirst M."/>
            <person name="Jones S.J.M."/>
            <person name="Bohlmann J."/>
            <person name="Breuil C."/>
        </authorList>
    </citation>
    <scope>NUCLEOTIDE SEQUENCE [LARGE SCALE GENOMIC DNA]</scope>
    <source>
        <strain evidence="3">kw1407 / UAMH 11150</strain>
    </source>
</reference>
<name>F0XMA5_GROCL</name>
<dbReference type="Proteomes" id="UP000007796">
    <property type="component" value="Unassembled WGS sequence"/>
</dbReference>
<dbReference type="AlphaFoldDB" id="F0XMA5"/>
<dbReference type="HOGENOM" id="CLU_2399894_0_0_1"/>
<gene>
    <name evidence="2" type="ORF">CMQ_6334</name>
</gene>
<feature type="compositionally biased region" description="Basic and acidic residues" evidence="1">
    <location>
        <begin position="28"/>
        <end position="37"/>
    </location>
</feature>